<dbReference type="PROSITE" id="PS00292">
    <property type="entry name" value="CYCLINS"/>
    <property type="match status" value="1"/>
</dbReference>
<dbReference type="Gene3D" id="1.10.472.10">
    <property type="entry name" value="Cyclin-like"/>
    <property type="match status" value="2"/>
</dbReference>
<dbReference type="InterPro" id="IPR006671">
    <property type="entry name" value="Cyclin_N"/>
</dbReference>
<organism evidence="9 10">
    <name type="scientific">Coffea canephora</name>
    <name type="common">Robusta coffee</name>
    <dbReference type="NCBI Taxonomy" id="49390"/>
    <lineage>
        <taxon>Eukaryota</taxon>
        <taxon>Viridiplantae</taxon>
        <taxon>Streptophyta</taxon>
        <taxon>Embryophyta</taxon>
        <taxon>Tracheophyta</taxon>
        <taxon>Spermatophyta</taxon>
        <taxon>Magnoliopsida</taxon>
        <taxon>eudicotyledons</taxon>
        <taxon>Gunneridae</taxon>
        <taxon>Pentapetalae</taxon>
        <taxon>asterids</taxon>
        <taxon>lamiids</taxon>
        <taxon>Gentianales</taxon>
        <taxon>Rubiaceae</taxon>
        <taxon>Ixoroideae</taxon>
        <taxon>Gardenieae complex</taxon>
        <taxon>Bertiereae - Coffeeae clade</taxon>
        <taxon>Coffeeae</taxon>
        <taxon>Coffea</taxon>
    </lineage>
</organism>
<protein>
    <submittedName>
        <fullName evidence="9">Uncharacterized protein</fullName>
    </submittedName>
</protein>
<feature type="compositionally biased region" description="Basic and acidic residues" evidence="6">
    <location>
        <begin position="365"/>
        <end position="383"/>
    </location>
</feature>
<dbReference type="OMA" id="ISDCRFM"/>
<evidence type="ECO:0000256" key="5">
    <source>
        <dbReference type="RuleBase" id="RU000383"/>
    </source>
</evidence>
<dbReference type="OrthoDB" id="5590282at2759"/>
<feature type="region of interest" description="Disordered" evidence="6">
    <location>
        <begin position="329"/>
        <end position="390"/>
    </location>
</feature>
<dbReference type="SMART" id="SM01332">
    <property type="entry name" value="Cyclin_C"/>
    <property type="match status" value="1"/>
</dbReference>
<reference evidence="10" key="1">
    <citation type="journal article" date="2014" name="Science">
        <title>The coffee genome provides insight into the convergent evolution of caffeine biosynthesis.</title>
        <authorList>
            <person name="Denoeud F."/>
            <person name="Carretero-Paulet L."/>
            <person name="Dereeper A."/>
            <person name="Droc G."/>
            <person name="Guyot R."/>
            <person name="Pietrella M."/>
            <person name="Zheng C."/>
            <person name="Alberti A."/>
            <person name="Anthony F."/>
            <person name="Aprea G."/>
            <person name="Aury J.M."/>
            <person name="Bento P."/>
            <person name="Bernard M."/>
            <person name="Bocs S."/>
            <person name="Campa C."/>
            <person name="Cenci A."/>
            <person name="Combes M.C."/>
            <person name="Crouzillat D."/>
            <person name="Da Silva C."/>
            <person name="Daddiego L."/>
            <person name="De Bellis F."/>
            <person name="Dussert S."/>
            <person name="Garsmeur O."/>
            <person name="Gayraud T."/>
            <person name="Guignon V."/>
            <person name="Jahn K."/>
            <person name="Jamilloux V."/>
            <person name="Joet T."/>
            <person name="Labadie K."/>
            <person name="Lan T."/>
            <person name="Leclercq J."/>
            <person name="Lepelley M."/>
            <person name="Leroy T."/>
            <person name="Li L.T."/>
            <person name="Librado P."/>
            <person name="Lopez L."/>
            <person name="Munoz A."/>
            <person name="Noel B."/>
            <person name="Pallavicini A."/>
            <person name="Perrotta G."/>
            <person name="Poncet V."/>
            <person name="Pot D."/>
            <person name="Priyono X."/>
            <person name="Rigoreau M."/>
            <person name="Rouard M."/>
            <person name="Rozas J."/>
            <person name="Tranchant-Dubreuil C."/>
            <person name="VanBuren R."/>
            <person name="Zhang Q."/>
            <person name="Andrade A.C."/>
            <person name="Argout X."/>
            <person name="Bertrand B."/>
            <person name="de Kochko A."/>
            <person name="Graziosi G."/>
            <person name="Henry R.J."/>
            <person name="Jayarama X."/>
            <person name="Ming R."/>
            <person name="Nagai C."/>
            <person name="Rounsley S."/>
            <person name="Sankoff D."/>
            <person name="Giuliano G."/>
            <person name="Albert V.A."/>
            <person name="Wincker P."/>
            <person name="Lashermes P."/>
        </authorList>
    </citation>
    <scope>NUCLEOTIDE SEQUENCE [LARGE SCALE GENOMIC DNA]</scope>
    <source>
        <strain evidence="10">cv. DH200-94</strain>
    </source>
</reference>
<comment type="similarity">
    <text evidence="1">Belongs to the cyclin family. Cyclin D subfamily.</text>
</comment>
<evidence type="ECO:0000256" key="1">
    <source>
        <dbReference type="ARBA" id="ARBA00009065"/>
    </source>
</evidence>
<accession>A0A068TZ21</accession>
<feature type="compositionally biased region" description="Low complexity" evidence="6">
    <location>
        <begin position="330"/>
        <end position="351"/>
    </location>
</feature>
<dbReference type="CDD" id="cd20544">
    <property type="entry name" value="CYCLIN_AtCycD-like_rpt2"/>
    <property type="match status" value="1"/>
</dbReference>
<dbReference type="SMART" id="SM00385">
    <property type="entry name" value="CYCLIN"/>
    <property type="match status" value="1"/>
</dbReference>
<gene>
    <name evidence="9" type="ORF">GSCOC_T00034880001</name>
</gene>
<dbReference type="Pfam" id="PF02984">
    <property type="entry name" value="Cyclin_C"/>
    <property type="match status" value="1"/>
</dbReference>
<evidence type="ECO:0000313" key="9">
    <source>
        <dbReference type="EMBL" id="CDP01287.1"/>
    </source>
</evidence>
<keyword evidence="2" id="KW-0132">Cell division</keyword>
<sequence length="390" mass="44525">MNENLNLTITTALLQKKMAHQHQNEKQKFPFLLDALYCEEEHWEGLDKEDCFISNEEESRIDGKPPLLMEQDLFWGEEELCSLFNKEQENDLYNSLKRNPSLAGARTEAVEWMLKVTAFYSFSAPTAVLAVNYLDRFLFSFQSHNEKKLWMTQLAAVACLSLAAKVEETQVPLLLDFQVEESKYVFEAKTIQRMEILVLSTLEWKMNPVTPLSFLDFVTRRLGLKNHIYWEFLKRCEFLLLFIISDCRFMSYLPSVMATATMLHVIVSVEPCLGVEYQDQLLGILGINKDKVEECYRLISEVASAYHFHSSNKRKFRSVPGSPKGVMDLSFSSESSSNDSWSVAGASVSSSPEPLTKKSRAQAGQKEDQQQQHAQEQELDHATASDSIPG</sequence>
<dbReference type="FunFam" id="1.10.472.10:FF:000060">
    <property type="entry name" value="D6-type cyclin"/>
    <property type="match status" value="1"/>
</dbReference>
<evidence type="ECO:0000313" key="10">
    <source>
        <dbReference type="Proteomes" id="UP000295252"/>
    </source>
</evidence>
<evidence type="ECO:0000259" key="8">
    <source>
        <dbReference type="SMART" id="SM01332"/>
    </source>
</evidence>
<name>A0A068TZ21_COFCA</name>
<feature type="domain" description="Cyclin C-terminal" evidence="8">
    <location>
        <begin position="209"/>
        <end position="335"/>
    </location>
</feature>
<dbReference type="PhylomeDB" id="A0A068TZ21"/>
<keyword evidence="4" id="KW-0131">Cell cycle</keyword>
<dbReference type="GO" id="GO:0051301">
    <property type="term" value="P:cell division"/>
    <property type="evidence" value="ECO:0007669"/>
    <property type="project" value="UniProtKB-KW"/>
</dbReference>
<evidence type="ECO:0000256" key="3">
    <source>
        <dbReference type="ARBA" id="ARBA00023127"/>
    </source>
</evidence>
<proteinExistence type="inferred from homology"/>
<dbReference type="InterPro" id="IPR013763">
    <property type="entry name" value="Cyclin-like_dom"/>
</dbReference>
<dbReference type="GO" id="GO:0010444">
    <property type="term" value="P:guard mother cell differentiation"/>
    <property type="evidence" value="ECO:0007669"/>
    <property type="project" value="UniProtKB-ARBA"/>
</dbReference>
<dbReference type="SUPFAM" id="SSF47954">
    <property type="entry name" value="Cyclin-like"/>
    <property type="match status" value="2"/>
</dbReference>
<dbReference type="Proteomes" id="UP000295252">
    <property type="component" value="Chromosome II"/>
</dbReference>
<dbReference type="AlphaFoldDB" id="A0A068TZ21"/>
<dbReference type="InterPro" id="IPR039361">
    <property type="entry name" value="Cyclin"/>
</dbReference>
<feature type="domain" description="Cyclin-like" evidence="7">
    <location>
        <begin position="111"/>
        <end position="200"/>
    </location>
</feature>
<dbReference type="InterPro" id="IPR048258">
    <property type="entry name" value="Cyclins_cyclin-box"/>
</dbReference>
<keyword evidence="3 5" id="KW-0195">Cyclin</keyword>
<dbReference type="CDD" id="cd20543">
    <property type="entry name" value="CYCLIN_AtCycD-like_rpt1"/>
    <property type="match status" value="1"/>
</dbReference>
<evidence type="ECO:0000256" key="2">
    <source>
        <dbReference type="ARBA" id="ARBA00022618"/>
    </source>
</evidence>
<evidence type="ECO:0000256" key="4">
    <source>
        <dbReference type="ARBA" id="ARBA00023306"/>
    </source>
</evidence>
<dbReference type="InterPro" id="IPR036915">
    <property type="entry name" value="Cyclin-like_sf"/>
</dbReference>
<dbReference type="STRING" id="49390.A0A068TZ21"/>
<evidence type="ECO:0000256" key="6">
    <source>
        <dbReference type="SAM" id="MobiDB-lite"/>
    </source>
</evidence>
<dbReference type="InterPro" id="IPR004367">
    <property type="entry name" value="Cyclin_C-dom"/>
</dbReference>
<dbReference type="PANTHER" id="PTHR10177">
    <property type="entry name" value="CYCLINS"/>
    <property type="match status" value="1"/>
</dbReference>
<dbReference type="Pfam" id="PF00134">
    <property type="entry name" value="Cyclin_N"/>
    <property type="match status" value="1"/>
</dbReference>
<dbReference type="Gramene" id="CDP01287">
    <property type="protein sequence ID" value="CDP01287"/>
    <property type="gene ID" value="GSCOC_T00034880001"/>
</dbReference>
<keyword evidence="10" id="KW-1185">Reference proteome</keyword>
<dbReference type="InParanoid" id="A0A068TZ21"/>
<evidence type="ECO:0000259" key="7">
    <source>
        <dbReference type="SMART" id="SM00385"/>
    </source>
</evidence>
<dbReference type="GO" id="GO:0048316">
    <property type="term" value="P:seed development"/>
    <property type="evidence" value="ECO:0007669"/>
    <property type="project" value="UniProtKB-ARBA"/>
</dbReference>
<dbReference type="EMBL" id="HG739090">
    <property type="protein sequence ID" value="CDP01287.1"/>
    <property type="molecule type" value="Genomic_DNA"/>
</dbReference>
<dbReference type="FunFam" id="1.10.472.10:FF:000070">
    <property type="entry name" value="CYCLIN D32"/>
    <property type="match status" value="1"/>
</dbReference>